<evidence type="ECO:0000256" key="6">
    <source>
        <dbReference type="ARBA" id="ARBA00023002"/>
    </source>
</evidence>
<keyword evidence="7" id="KW-0503">Monooxygenase</keyword>
<evidence type="ECO:0000256" key="3">
    <source>
        <dbReference type="ARBA" id="ARBA00005349"/>
    </source>
</evidence>
<dbReference type="RefSeq" id="WP_123101990.1">
    <property type="nucleotide sequence ID" value="NZ_CP127527.1"/>
</dbReference>
<organism evidence="9">
    <name type="scientific">Acidithiobacillus sulfuriphilus</name>
    <dbReference type="NCBI Taxonomy" id="1867749"/>
    <lineage>
        <taxon>Bacteria</taxon>
        <taxon>Pseudomonadati</taxon>
        <taxon>Pseudomonadota</taxon>
        <taxon>Acidithiobacillia</taxon>
        <taxon>Acidithiobacillales</taxon>
        <taxon>Acidithiobacillaceae</taxon>
        <taxon>Acidithiobacillus</taxon>
    </lineage>
</organism>
<gene>
    <name evidence="9" type="ORF">EC580_02820</name>
</gene>
<evidence type="ECO:0000256" key="7">
    <source>
        <dbReference type="ARBA" id="ARBA00023033"/>
    </source>
</evidence>
<evidence type="ECO:0000259" key="8">
    <source>
        <dbReference type="Pfam" id="PF01494"/>
    </source>
</evidence>
<dbReference type="AlphaFoldDB" id="A0A3M8RPF8"/>
<sequence>MSDSLRNDLVVSGGGMVGASLALAVGRMGLRVRLFERRSREACHAADPYERASLVSLGSGRFLAGIGIDVAALGTPVARMRVWDGQGFGSIHLDAEDGGETLLGHICENRRLEQAIHGAIGATDDAVLHYAEELVETAPCQPEIVLRSNQGGRLSATLLAVAEGRQSPLRKQVVNAPLFREGYGQDGITATVWMEKPHRHIAYQRFLDSGPLAILPFRNDHDGQPRASLVWSAKRPLARRLMAMDDSAFLAALNEAFGPQLGRFYQIGPRAAFALSGLHSSRYIGRRAVLLGDSAHGVHPLAGLGVNLGLRDAETLATLIGTAITRQEDWGEPATLRSFQAQRRPDNLATVLACGGLSHLFSNNHRGLATLRDAGMFATGFLFPLKRFLIRQAMGL</sequence>
<dbReference type="InterPro" id="IPR036188">
    <property type="entry name" value="FAD/NAD-bd_sf"/>
</dbReference>
<accession>A0A3M8RPF8</accession>
<dbReference type="InterPro" id="IPR002938">
    <property type="entry name" value="FAD-bd"/>
</dbReference>
<dbReference type="PRINTS" id="PR00420">
    <property type="entry name" value="RNGMNOXGNASE"/>
</dbReference>
<comment type="caution">
    <text evidence="9">The sequence shown here is derived from an EMBL/GenBank/DDBJ whole genome shotgun (WGS) entry which is preliminary data.</text>
</comment>
<comment type="pathway">
    <text evidence="2">Cofactor biosynthesis; ubiquinone biosynthesis.</text>
</comment>
<evidence type="ECO:0000256" key="1">
    <source>
        <dbReference type="ARBA" id="ARBA00001974"/>
    </source>
</evidence>
<dbReference type="NCBIfam" id="TIGR01988">
    <property type="entry name" value="Ubi-OHases"/>
    <property type="match status" value="1"/>
</dbReference>
<keyword evidence="5" id="KW-0274">FAD</keyword>
<dbReference type="SUPFAM" id="SSF51905">
    <property type="entry name" value="FAD/NAD(P)-binding domain"/>
    <property type="match status" value="1"/>
</dbReference>
<evidence type="ECO:0000256" key="2">
    <source>
        <dbReference type="ARBA" id="ARBA00004749"/>
    </source>
</evidence>
<keyword evidence="4" id="KW-0285">Flavoprotein</keyword>
<dbReference type="Pfam" id="PF01494">
    <property type="entry name" value="FAD_binding_3"/>
    <property type="match status" value="1"/>
</dbReference>
<dbReference type="InterPro" id="IPR010971">
    <property type="entry name" value="UbiH/COQ6"/>
</dbReference>
<feature type="domain" description="FAD-binding" evidence="8">
    <location>
        <begin position="10"/>
        <end position="345"/>
    </location>
</feature>
<dbReference type="GO" id="GO:0004497">
    <property type="term" value="F:monooxygenase activity"/>
    <property type="evidence" value="ECO:0007669"/>
    <property type="project" value="UniProtKB-KW"/>
</dbReference>
<dbReference type="GO" id="GO:0016705">
    <property type="term" value="F:oxidoreductase activity, acting on paired donors, with incorporation or reduction of molecular oxygen"/>
    <property type="evidence" value="ECO:0007669"/>
    <property type="project" value="InterPro"/>
</dbReference>
<protein>
    <submittedName>
        <fullName evidence="9">2-octaprenyl-6-methoxyphenyl hydroxylase</fullName>
    </submittedName>
</protein>
<dbReference type="InterPro" id="IPR051205">
    <property type="entry name" value="UbiH/COQ6_monooxygenase"/>
</dbReference>
<dbReference type="GO" id="GO:0006744">
    <property type="term" value="P:ubiquinone biosynthetic process"/>
    <property type="evidence" value="ECO:0007669"/>
    <property type="project" value="UniProtKB-UniPathway"/>
</dbReference>
<dbReference type="Gene3D" id="3.50.50.60">
    <property type="entry name" value="FAD/NAD(P)-binding domain"/>
    <property type="match status" value="2"/>
</dbReference>
<dbReference type="UniPathway" id="UPA00232"/>
<dbReference type="OrthoDB" id="9769565at2"/>
<dbReference type="EMBL" id="RIZI01000118">
    <property type="protein sequence ID" value="RNF68580.1"/>
    <property type="molecule type" value="Genomic_DNA"/>
</dbReference>
<comment type="similarity">
    <text evidence="3">Belongs to the UbiH/COQ6 family.</text>
</comment>
<comment type="cofactor">
    <cofactor evidence="1">
        <name>FAD</name>
        <dbReference type="ChEBI" id="CHEBI:57692"/>
    </cofactor>
</comment>
<dbReference type="PANTHER" id="PTHR43876:SF7">
    <property type="entry name" value="UBIQUINONE BIOSYNTHESIS MONOOXYGENASE COQ6, MITOCHONDRIAL"/>
    <property type="match status" value="1"/>
</dbReference>
<evidence type="ECO:0000256" key="5">
    <source>
        <dbReference type="ARBA" id="ARBA00022827"/>
    </source>
</evidence>
<evidence type="ECO:0000256" key="4">
    <source>
        <dbReference type="ARBA" id="ARBA00022630"/>
    </source>
</evidence>
<dbReference type="PANTHER" id="PTHR43876">
    <property type="entry name" value="UBIQUINONE BIOSYNTHESIS MONOOXYGENASE COQ6, MITOCHONDRIAL"/>
    <property type="match status" value="1"/>
</dbReference>
<name>A0A3M8RPF8_9PROT</name>
<evidence type="ECO:0000313" key="9">
    <source>
        <dbReference type="EMBL" id="RNF68580.1"/>
    </source>
</evidence>
<keyword evidence="6" id="KW-0560">Oxidoreductase</keyword>
<proteinExistence type="inferred from homology"/>
<reference evidence="9" key="1">
    <citation type="submission" date="2018-10" db="EMBL/GenBank/DDBJ databases">
        <title>Acidithiobacillus sulfuriphilus sp. nov.: an extremely acidophilic sulfur-oxidizing chemolithotroph isolated from a neutral pH environment.</title>
        <authorList>
            <person name="Falagan C."/>
            <person name="Moya-Beltran A."/>
            <person name="Quatrini R."/>
            <person name="Johnson D.B."/>
        </authorList>
    </citation>
    <scope>NUCLEOTIDE SEQUENCE [LARGE SCALE GENOMIC DNA]</scope>
    <source>
        <strain evidence="9">CJ-2</strain>
    </source>
</reference>
<dbReference type="GO" id="GO:0071949">
    <property type="term" value="F:FAD binding"/>
    <property type="evidence" value="ECO:0007669"/>
    <property type="project" value="InterPro"/>
</dbReference>